<sequence length="409" mass="45103">MTYDLIVVGGGPAGMMAAGTAANRGKKVLLIEKNAQVGKKILITGKGRCNLTNDCQVEDIIDNFPNTGKFLYSSLYSFSNWQLRDFFKQLGVETKVERGNRVFPVSDSARDIVEALKNFMENAGVEIKLNTAIKEIITEDKKVVGVRSRDGEVYSANNVLVAVGGKAYPTTGSSGDGYGMAKSLGHNLIQAKPSLVPLKVKEEWFKELQGLNLKNVTVSLVIDGKKKKEEFGEMLFTHFGVSGPIILTLSRDVLDYLGKHQIKLAINLKPALSYEQLDNRLQRDFEKYSRKQFKNSLIDLLPSKIIPVIVNLLSIPEDKFVHQITTEEREEIISLLTNLEITIIGTMGFRQAIVTSGGIDTDEINPSTMESKIIDSLYFAGEVIDVDAYTGGYNLQGAFSMGYVVGNNI</sequence>
<gene>
    <name evidence="6" type="ORF">C7959_10812</name>
</gene>
<dbReference type="InterPro" id="IPR004792">
    <property type="entry name" value="BaiN-like"/>
</dbReference>
<evidence type="ECO:0000313" key="6">
    <source>
        <dbReference type="EMBL" id="TDX52090.1"/>
    </source>
</evidence>
<dbReference type="AlphaFoldDB" id="A0A4V3GYE3"/>
<evidence type="ECO:0000313" key="7">
    <source>
        <dbReference type="Proteomes" id="UP000295832"/>
    </source>
</evidence>
<dbReference type="Gene3D" id="1.10.8.260">
    <property type="entry name" value="HI0933 insert domain-like"/>
    <property type="match status" value="1"/>
</dbReference>
<dbReference type="PRINTS" id="PR00411">
    <property type="entry name" value="PNDRDTASEI"/>
</dbReference>
<dbReference type="Gene3D" id="3.50.50.60">
    <property type="entry name" value="FAD/NAD(P)-binding domain"/>
    <property type="match status" value="1"/>
</dbReference>
<name>A0A4V3GYE3_9FIRM</name>
<feature type="domain" description="RsdA/BaiN/AoA(So)-like insert" evidence="5">
    <location>
        <begin position="192"/>
        <end position="354"/>
    </location>
</feature>
<dbReference type="SUPFAM" id="SSF160996">
    <property type="entry name" value="HI0933 insert domain-like"/>
    <property type="match status" value="1"/>
</dbReference>
<proteinExistence type="predicted"/>
<keyword evidence="2" id="KW-0285">Flavoprotein</keyword>
<dbReference type="InterPro" id="IPR057661">
    <property type="entry name" value="RsdA/BaiN/AoA(So)_Rossmann"/>
</dbReference>
<dbReference type="SUPFAM" id="SSF51905">
    <property type="entry name" value="FAD/NAD(P)-binding domain"/>
    <property type="match status" value="1"/>
</dbReference>
<dbReference type="Pfam" id="PF22780">
    <property type="entry name" value="HI0933_like_1st"/>
    <property type="match status" value="1"/>
</dbReference>
<dbReference type="InterPro" id="IPR036188">
    <property type="entry name" value="FAD/NAD-bd_sf"/>
</dbReference>
<dbReference type="Proteomes" id="UP000295832">
    <property type="component" value="Unassembled WGS sequence"/>
</dbReference>
<evidence type="ECO:0000256" key="1">
    <source>
        <dbReference type="ARBA" id="ARBA00001974"/>
    </source>
</evidence>
<evidence type="ECO:0000259" key="4">
    <source>
        <dbReference type="Pfam" id="PF03486"/>
    </source>
</evidence>
<dbReference type="NCBIfam" id="TIGR00275">
    <property type="entry name" value="aminoacetone oxidase family FAD-binding enzyme"/>
    <property type="match status" value="1"/>
</dbReference>
<comment type="caution">
    <text evidence="6">The sequence shown here is derived from an EMBL/GenBank/DDBJ whole genome shotgun (WGS) entry which is preliminary data.</text>
</comment>
<dbReference type="PANTHER" id="PTHR42887">
    <property type="entry name" value="OS12G0638800 PROTEIN"/>
    <property type="match status" value="1"/>
</dbReference>
<dbReference type="Gene3D" id="2.40.30.10">
    <property type="entry name" value="Translation factors"/>
    <property type="match status" value="1"/>
</dbReference>
<organism evidence="6 7">
    <name type="scientific">Orenia marismortui</name>
    <dbReference type="NCBI Taxonomy" id="46469"/>
    <lineage>
        <taxon>Bacteria</taxon>
        <taxon>Bacillati</taxon>
        <taxon>Bacillota</taxon>
        <taxon>Clostridia</taxon>
        <taxon>Halanaerobiales</taxon>
        <taxon>Halobacteroidaceae</taxon>
        <taxon>Orenia</taxon>
    </lineage>
</organism>
<dbReference type="InterPro" id="IPR023166">
    <property type="entry name" value="BaiN-like_dom_sf"/>
</dbReference>
<dbReference type="InterPro" id="IPR055178">
    <property type="entry name" value="RsdA/BaiN/AoA(So)-like_dom"/>
</dbReference>
<dbReference type="PANTHER" id="PTHR42887:SF2">
    <property type="entry name" value="OS12G0638800 PROTEIN"/>
    <property type="match status" value="1"/>
</dbReference>
<accession>A0A4V3GYE3</accession>
<dbReference type="EMBL" id="SOEG01000008">
    <property type="protein sequence ID" value="TDX52090.1"/>
    <property type="molecule type" value="Genomic_DNA"/>
</dbReference>
<dbReference type="Pfam" id="PF03486">
    <property type="entry name" value="HI0933_like"/>
    <property type="match status" value="1"/>
</dbReference>
<keyword evidence="7" id="KW-1185">Reference proteome</keyword>
<protein>
    <submittedName>
        <fullName evidence="6">Uncharacterized protein</fullName>
    </submittedName>
</protein>
<keyword evidence="3" id="KW-0274">FAD</keyword>
<dbReference type="RefSeq" id="WP_134115958.1">
    <property type="nucleotide sequence ID" value="NZ_SOEG01000008.1"/>
</dbReference>
<comment type="cofactor">
    <cofactor evidence="1">
        <name>FAD</name>
        <dbReference type="ChEBI" id="CHEBI:57692"/>
    </cofactor>
</comment>
<dbReference type="PRINTS" id="PR00368">
    <property type="entry name" value="FADPNR"/>
</dbReference>
<feature type="domain" description="RsdA/BaiN/AoA(So)-like Rossmann fold-like" evidence="4">
    <location>
        <begin position="4"/>
        <end position="407"/>
    </location>
</feature>
<evidence type="ECO:0000256" key="2">
    <source>
        <dbReference type="ARBA" id="ARBA00022630"/>
    </source>
</evidence>
<reference evidence="6 7" key="1">
    <citation type="submission" date="2019-03" db="EMBL/GenBank/DDBJ databases">
        <title>Subsurface microbial communities from deep shales in Ohio and West Virginia, USA.</title>
        <authorList>
            <person name="Wrighton K."/>
        </authorList>
    </citation>
    <scope>NUCLEOTIDE SEQUENCE [LARGE SCALE GENOMIC DNA]</scope>
    <source>
        <strain evidence="6 7">MSL 6dP</strain>
    </source>
</reference>
<evidence type="ECO:0000259" key="5">
    <source>
        <dbReference type="Pfam" id="PF22780"/>
    </source>
</evidence>
<dbReference type="STRING" id="926561.GCA_000379025_02517"/>
<evidence type="ECO:0000256" key="3">
    <source>
        <dbReference type="ARBA" id="ARBA00022827"/>
    </source>
</evidence>